<gene>
    <name evidence="2" type="ORF">C1645_750159</name>
</gene>
<dbReference type="AlphaFoldDB" id="A0A397TJK0"/>
<dbReference type="GO" id="GO:0006516">
    <property type="term" value="P:glycoprotein catabolic process"/>
    <property type="evidence" value="ECO:0007669"/>
    <property type="project" value="InterPro"/>
</dbReference>
<evidence type="ECO:0000259" key="1">
    <source>
        <dbReference type="Pfam" id="PF04721"/>
    </source>
</evidence>
<dbReference type="EMBL" id="QKYT01000016">
    <property type="protein sequence ID" value="RIA98393.1"/>
    <property type="molecule type" value="Genomic_DNA"/>
</dbReference>
<dbReference type="Pfam" id="PF04721">
    <property type="entry name" value="PAW"/>
    <property type="match status" value="1"/>
</dbReference>
<dbReference type="Proteomes" id="UP000265703">
    <property type="component" value="Unassembled WGS sequence"/>
</dbReference>
<dbReference type="InterPro" id="IPR038680">
    <property type="entry name" value="PAW_sf"/>
</dbReference>
<evidence type="ECO:0000313" key="2">
    <source>
        <dbReference type="EMBL" id="RIA98393.1"/>
    </source>
</evidence>
<organism evidence="2 3">
    <name type="scientific">Glomus cerebriforme</name>
    <dbReference type="NCBI Taxonomy" id="658196"/>
    <lineage>
        <taxon>Eukaryota</taxon>
        <taxon>Fungi</taxon>
        <taxon>Fungi incertae sedis</taxon>
        <taxon>Mucoromycota</taxon>
        <taxon>Glomeromycotina</taxon>
        <taxon>Glomeromycetes</taxon>
        <taxon>Glomerales</taxon>
        <taxon>Glomeraceae</taxon>
        <taxon>Glomus</taxon>
    </lineage>
</organism>
<dbReference type="SUPFAM" id="SSF49785">
    <property type="entry name" value="Galactose-binding domain-like"/>
    <property type="match status" value="1"/>
</dbReference>
<dbReference type="GO" id="GO:0005737">
    <property type="term" value="C:cytoplasm"/>
    <property type="evidence" value="ECO:0007669"/>
    <property type="project" value="InterPro"/>
</dbReference>
<comment type="caution">
    <text evidence="2">The sequence shown here is derived from an EMBL/GenBank/DDBJ whole genome shotgun (WGS) entry which is preliminary data.</text>
</comment>
<evidence type="ECO:0000313" key="3">
    <source>
        <dbReference type="Proteomes" id="UP000265703"/>
    </source>
</evidence>
<dbReference type="Gene3D" id="2.60.120.1020">
    <property type="entry name" value="Peptide N glycanase, PAW domain"/>
    <property type="match status" value="1"/>
</dbReference>
<accession>A0A397TJK0</accession>
<dbReference type="InterPro" id="IPR006588">
    <property type="entry name" value="Peptide_N_glycanase_PAW_dom"/>
</dbReference>
<dbReference type="OrthoDB" id="10334401at2759"/>
<proteinExistence type="predicted"/>
<sequence length="276" mass="32583">MDYTSLNQFKKIICPSSQDEETAICIIKYLSSEVNVNNSITHGLFNDKYFLHLIKTNEVEKKFPIFENRISYNTEDDSYYENGIIKNKYLEFWDKGAYEYDNIAYVPEYGADRIFLTRYDSNKLGHIVWKFDYSDSHQQQQEFTIFSLSLELDDAKWNSVQWFIAPLTKNNNNTNTLELNWGKIPKGSSHLLCKEILDLSDFVKGKSGFMLKAELYKGMAHLFNQRMYKSRKLKDNERIFSMDIRVKLIQSQKDSNNLLNDNLRFKVNDNDIKKNI</sequence>
<keyword evidence="3" id="KW-1185">Reference proteome</keyword>
<feature type="non-terminal residue" evidence="2">
    <location>
        <position position="276"/>
    </location>
</feature>
<protein>
    <recommendedName>
        <fullName evidence="1">PAW domain-containing protein</fullName>
    </recommendedName>
</protein>
<name>A0A397TJK0_9GLOM</name>
<reference evidence="2 3" key="1">
    <citation type="submission" date="2018-06" db="EMBL/GenBank/DDBJ databases">
        <title>Comparative genomics reveals the genomic features of Rhizophagus irregularis, R. cerebriforme, R. diaphanum and Gigaspora rosea, and their symbiotic lifestyle signature.</title>
        <authorList>
            <person name="Morin E."/>
            <person name="San Clemente H."/>
            <person name="Chen E.C.H."/>
            <person name="De La Providencia I."/>
            <person name="Hainaut M."/>
            <person name="Kuo A."/>
            <person name="Kohler A."/>
            <person name="Murat C."/>
            <person name="Tang N."/>
            <person name="Roy S."/>
            <person name="Loubradou J."/>
            <person name="Henrissat B."/>
            <person name="Grigoriev I.V."/>
            <person name="Corradi N."/>
            <person name="Roux C."/>
            <person name="Martin F.M."/>
        </authorList>
    </citation>
    <scope>NUCLEOTIDE SEQUENCE [LARGE SCALE GENOMIC DNA]</scope>
    <source>
        <strain evidence="2 3">DAOM 227022</strain>
    </source>
</reference>
<feature type="domain" description="PAW" evidence="1">
    <location>
        <begin position="54"/>
        <end position="246"/>
    </location>
</feature>
<dbReference type="STRING" id="658196.A0A397TJK0"/>
<dbReference type="InterPro" id="IPR008979">
    <property type="entry name" value="Galactose-bd-like_sf"/>
</dbReference>